<dbReference type="Proteomes" id="UP000248795">
    <property type="component" value="Unassembled WGS sequence"/>
</dbReference>
<dbReference type="PANTHER" id="PTHR43085">
    <property type="entry name" value="HEXOKINASE FAMILY MEMBER"/>
    <property type="match status" value="1"/>
</dbReference>
<dbReference type="AlphaFoldDB" id="A0A2W2AUY3"/>
<evidence type="ECO:0000259" key="4">
    <source>
        <dbReference type="Pfam" id="PF00294"/>
    </source>
</evidence>
<organism evidence="5 6">
    <name type="scientific">Aestuariivirga litoralis</name>
    <dbReference type="NCBI Taxonomy" id="2650924"/>
    <lineage>
        <taxon>Bacteria</taxon>
        <taxon>Pseudomonadati</taxon>
        <taxon>Pseudomonadota</taxon>
        <taxon>Alphaproteobacteria</taxon>
        <taxon>Hyphomicrobiales</taxon>
        <taxon>Aestuariivirgaceae</taxon>
        <taxon>Aestuariivirga</taxon>
    </lineage>
</organism>
<comment type="similarity">
    <text evidence="1">Belongs to the carbohydrate kinase PfkB family.</text>
</comment>
<evidence type="ECO:0000313" key="6">
    <source>
        <dbReference type="Proteomes" id="UP000248795"/>
    </source>
</evidence>
<protein>
    <submittedName>
        <fullName evidence="5">5-dehydro-2-deoxygluconokinase</fullName>
    </submittedName>
</protein>
<dbReference type="InterPro" id="IPR029056">
    <property type="entry name" value="Ribokinase-like"/>
</dbReference>
<keyword evidence="6" id="KW-1185">Reference proteome</keyword>
<proteinExistence type="inferred from homology"/>
<sequence>MAQIAANDFLVLGRAGMDLYADPPGTRAEAARNFTAALGGSAANIAAGIVKLGGTAALVTTLSEDAVGRFVRNELAQYGVGLQHVLGAGGEARTSLAVVETRLADCQSVIYRNGAADFALRPEDVAAIGFADHGALIVTGTALAVEPSRAATFLAMRMARAAGRPVILDIDYRPYSWANPAEAAAICADAAGLSDVVVGNDLEFDVLAGGPGGLDHARHLAGDCTAVIYKMGERGSVTFSGDDSFETPIFPVAALKPTGAGDAFMAGLVTGLAQGLGLPAAVRRGTAAAAITVTRVGCAPASPAAAELDAFISRHAP</sequence>
<feature type="domain" description="Carbohydrate kinase PfkB" evidence="4">
    <location>
        <begin position="9"/>
        <end position="303"/>
    </location>
</feature>
<evidence type="ECO:0000256" key="3">
    <source>
        <dbReference type="ARBA" id="ARBA00022777"/>
    </source>
</evidence>
<dbReference type="CDD" id="cd01166">
    <property type="entry name" value="KdgK"/>
    <property type="match status" value="1"/>
</dbReference>
<dbReference type="InterPro" id="IPR050306">
    <property type="entry name" value="PfkB_Carbo_kinase"/>
</dbReference>
<reference evidence="6" key="1">
    <citation type="submission" date="2018-06" db="EMBL/GenBank/DDBJ databases">
        <title>Aestuariibacter litoralis strain KCTC 52945T.</title>
        <authorList>
            <person name="Li X."/>
            <person name="Salam N."/>
            <person name="Li J.-L."/>
            <person name="Chen Y.-M."/>
            <person name="Yang Z.-W."/>
            <person name="Zhang L.-Y."/>
            <person name="Han M.-X."/>
            <person name="Xiao M."/>
            <person name="Li W.-J."/>
        </authorList>
    </citation>
    <scope>NUCLEOTIDE SEQUENCE [LARGE SCALE GENOMIC DNA]</scope>
    <source>
        <strain evidence="6">KCTC 52945</strain>
    </source>
</reference>
<keyword evidence="2" id="KW-0808">Transferase</keyword>
<dbReference type="NCBIfam" id="TIGR04382">
    <property type="entry name" value="myo_inos_iolC_N"/>
    <property type="match status" value="1"/>
</dbReference>
<dbReference type="InterPro" id="IPR011611">
    <property type="entry name" value="PfkB_dom"/>
</dbReference>
<dbReference type="Pfam" id="PF00294">
    <property type="entry name" value="PfkB"/>
    <property type="match status" value="1"/>
</dbReference>
<name>A0A2W2AUY3_9HYPH</name>
<accession>A0A2W2AUY3</accession>
<dbReference type="EMBL" id="QKVK01000003">
    <property type="protein sequence ID" value="PZF77532.1"/>
    <property type="molecule type" value="Genomic_DNA"/>
</dbReference>
<dbReference type="SUPFAM" id="SSF53613">
    <property type="entry name" value="Ribokinase-like"/>
    <property type="match status" value="1"/>
</dbReference>
<dbReference type="InterPro" id="IPR030830">
    <property type="entry name" value="Myo_inos_IolC"/>
</dbReference>
<evidence type="ECO:0000313" key="5">
    <source>
        <dbReference type="EMBL" id="PZF77532.1"/>
    </source>
</evidence>
<evidence type="ECO:0000256" key="1">
    <source>
        <dbReference type="ARBA" id="ARBA00010688"/>
    </source>
</evidence>
<gene>
    <name evidence="5" type="primary">iolC</name>
    <name evidence="5" type="ORF">DK847_09485</name>
</gene>
<comment type="caution">
    <text evidence="5">The sequence shown here is derived from an EMBL/GenBank/DDBJ whole genome shotgun (WGS) entry which is preliminary data.</text>
</comment>
<dbReference type="PANTHER" id="PTHR43085:SF49">
    <property type="entry name" value="5-DEHYDRO-2-DEOXYGLUCONOKINASE"/>
    <property type="match status" value="1"/>
</dbReference>
<dbReference type="InterPro" id="IPR002173">
    <property type="entry name" value="Carboh/pur_kinase_PfkB_CS"/>
</dbReference>
<dbReference type="Gene3D" id="3.40.1190.20">
    <property type="match status" value="1"/>
</dbReference>
<dbReference type="PROSITE" id="PS00584">
    <property type="entry name" value="PFKB_KINASES_2"/>
    <property type="match status" value="1"/>
</dbReference>
<evidence type="ECO:0000256" key="2">
    <source>
        <dbReference type="ARBA" id="ARBA00022679"/>
    </source>
</evidence>
<dbReference type="GO" id="GO:0016301">
    <property type="term" value="F:kinase activity"/>
    <property type="evidence" value="ECO:0007669"/>
    <property type="project" value="UniProtKB-KW"/>
</dbReference>
<keyword evidence="3 5" id="KW-0418">Kinase</keyword>